<dbReference type="OrthoDB" id="280522at2"/>
<evidence type="ECO:0008006" key="4">
    <source>
        <dbReference type="Google" id="ProtNLM"/>
    </source>
</evidence>
<evidence type="ECO:0000313" key="3">
    <source>
        <dbReference type="Proteomes" id="UP000249818"/>
    </source>
</evidence>
<sequence length="89" mass="9677">MEDYLTFRKMLTPVAIQVIFWIGALACVVLGLVMIVTGASTHYGGGGQVLSGVLTLLLGPIMVRISCEVLIVVFRILDTLVEIRDKLQS</sequence>
<keyword evidence="1" id="KW-0472">Membrane</keyword>
<name>A0A2X3MJI1_9BACT</name>
<evidence type="ECO:0000313" key="2">
    <source>
        <dbReference type="EMBL" id="SQD92285.1"/>
    </source>
</evidence>
<organism evidence="2 3">
    <name type="scientific">Candidatus Bipolaricaulis anaerobius</name>
    <dbReference type="NCBI Taxonomy" id="2026885"/>
    <lineage>
        <taxon>Bacteria</taxon>
        <taxon>Candidatus Bipolaricaulota</taxon>
        <taxon>Candidatus Bipolaricaulia</taxon>
        <taxon>Candidatus Bipolaricaulales</taxon>
        <taxon>Candidatus Bipolaricaulaceae</taxon>
        <taxon>Candidatus Bipolaricaulis</taxon>
    </lineage>
</organism>
<accession>A0A2X3MJI1</accession>
<evidence type="ECO:0000256" key="1">
    <source>
        <dbReference type="SAM" id="Phobius"/>
    </source>
</evidence>
<feature type="transmembrane region" description="Helical" evidence="1">
    <location>
        <begin position="12"/>
        <end position="36"/>
    </location>
</feature>
<keyword evidence="1" id="KW-0812">Transmembrane</keyword>
<gene>
    <name evidence="2" type="ORF">BARAN1_0260</name>
</gene>
<reference evidence="3" key="1">
    <citation type="submission" date="2018-05" db="EMBL/GenBank/DDBJ databases">
        <authorList>
            <person name="Hao L."/>
        </authorList>
    </citation>
    <scope>NUCLEOTIDE SEQUENCE [LARGE SCALE GENOMIC DNA]</scope>
</reference>
<dbReference type="InterPro" id="IPR025557">
    <property type="entry name" value="DUF4282"/>
</dbReference>
<dbReference type="Pfam" id="PF14110">
    <property type="entry name" value="DUF4282"/>
    <property type="match status" value="1"/>
</dbReference>
<dbReference type="Proteomes" id="UP000249818">
    <property type="component" value="Chromosome BARAN1"/>
</dbReference>
<dbReference type="EMBL" id="LS483254">
    <property type="protein sequence ID" value="SQD92285.1"/>
    <property type="molecule type" value="Genomic_DNA"/>
</dbReference>
<dbReference type="AlphaFoldDB" id="A0A2X3MJI1"/>
<keyword evidence="1" id="KW-1133">Transmembrane helix</keyword>
<proteinExistence type="predicted"/>
<dbReference type="KEGG" id="bana:BARAN1_0260"/>
<dbReference type="RefSeq" id="WP_122030525.1">
    <property type="nucleotide sequence ID" value="NZ_LS483254.1"/>
</dbReference>
<keyword evidence="3" id="KW-1185">Reference proteome</keyword>
<protein>
    <recommendedName>
        <fullName evidence="4">DUF4282 domain-containing protein</fullName>
    </recommendedName>
</protein>
<feature type="transmembrane region" description="Helical" evidence="1">
    <location>
        <begin position="56"/>
        <end position="77"/>
    </location>
</feature>